<evidence type="ECO:0000256" key="1">
    <source>
        <dbReference type="ARBA" id="ARBA00012513"/>
    </source>
</evidence>
<dbReference type="InterPro" id="IPR051420">
    <property type="entry name" value="Ser_Thr_Kinases_DiverseReg"/>
</dbReference>
<gene>
    <name evidence="11" type="ORF">GSCOC_T00018975001</name>
</gene>
<dbReference type="PROSITE" id="PS00107">
    <property type="entry name" value="PROTEIN_KINASE_ATP"/>
    <property type="match status" value="1"/>
</dbReference>
<accession>A0A068V7P1</accession>
<feature type="binding site" evidence="9">
    <location>
        <position position="158"/>
    </location>
    <ligand>
        <name>ATP</name>
        <dbReference type="ChEBI" id="CHEBI:30616"/>
    </ligand>
</feature>
<dbReference type="Gene3D" id="3.30.200.20">
    <property type="entry name" value="Phosphorylase Kinase, domain 1"/>
    <property type="match status" value="1"/>
</dbReference>
<dbReference type="GO" id="GO:0005524">
    <property type="term" value="F:ATP binding"/>
    <property type="evidence" value="ECO:0007669"/>
    <property type="project" value="UniProtKB-UniRule"/>
</dbReference>
<evidence type="ECO:0000256" key="5">
    <source>
        <dbReference type="ARBA" id="ARBA00022777"/>
    </source>
</evidence>
<evidence type="ECO:0000256" key="4">
    <source>
        <dbReference type="ARBA" id="ARBA00022741"/>
    </source>
</evidence>
<keyword evidence="3" id="KW-0808">Transferase</keyword>
<dbReference type="Gramene" id="CDP16572">
    <property type="protein sequence ID" value="CDP16572"/>
    <property type="gene ID" value="GSCOC_T00018975001"/>
</dbReference>
<keyword evidence="10" id="KW-1133">Transmembrane helix</keyword>
<evidence type="ECO:0000313" key="11">
    <source>
        <dbReference type="EMBL" id="CDP16572.1"/>
    </source>
</evidence>
<dbReference type="AlphaFoldDB" id="A0A068V7P1"/>
<organism evidence="11 12">
    <name type="scientific">Coffea canephora</name>
    <name type="common">Robusta coffee</name>
    <dbReference type="NCBI Taxonomy" id="49390"/>
    <lineage>
        <taxon>Eukaryota</taxon>
        <taxon>Viridiplantae</taxon>
        <taxon>Streptophyta</taxon>
        <taxon>Embryophyta</taxon>
        <taxon>Tracheophyta</taxon>
        <taxon>Spermatophyta</taxon>
        <taxon>Magnoliopsida</taxon>
        <taxon>eudicotyledons</taxon>
        <taxon>Gunneridae</taxon>
        <taxon>Pentapetalae</taxon>
        <taxon>asterids</taxon>
        <taxon>lamiids</taxon>
        <taxon>Gentianales</taxon>
        <taxon>Rubiaceae</taxon>
        <taxon>Ixoroideae</taxon>
        <taxon>Gardenieae complex</taxon>
        <taxon>Bertiereae - Coffeeae clade</taxon>
        <taxon>Coffeeae</taxon>
        <taxon>Coffea</taxon>
    </lineage>
</organism>
<dbReference type="PANTHER" id="PTHR48005:SF16">
    <property type="entry name" value="MDIS1-INTERACTING RECEPTOR LIKE KINASE 2-LIKE ISOFORM X1"/>
    <property type="match status" value="1"/>
</dbReference>
<dbReference type="InterPro" id="IPR011009">
    <property type="entry name" value="Kinase-like_dom_sf"/>
</dbReference>
<keyword evidence="5" id="KW-0418">Kinase</keyword>
<dbReference type="OrthoDB" id="676979at2759"/>
<evidence type="ECO:0000256" key="8">
    <source>
        <dbReference type="ARBA" id="ARBA00048679"/>
    </source>
</evidence>
<dbReference type="SUPFAM" id="SSF56112">
    <property type="entry name" value="Protein kinase-like (PK-like)"/>
    <property type="match status" value="1"/>
</dbReference>
<dbReference type="STRING" id="49390.A0A068V7P1"/>
<dbReference type="InParanoid" id="A0A068V7P1"/>
<evidence type="ECO:0000256" key="2">
    <source>
        <dbReference type="ARBA" id="ARBA00022527"/>
    </source>
</evidence>
<proteinExistence type="predicted"/>
<feature type="transmembrane region" description="Helical" evidence="10">
    <location>
        <begin position="64"/>
        <end position="88"/>
    </location>
</feature>
<name>A0A068V7P1_COFCA</name>
<evidence type="ECO:0000313" key="12">
    <source>
        <dbReference type="Proteomes" id="UP000295252"/>
    </source>
</evidence>
<keyword evidence="4 9" id="KW-0547">Nucleotide-binding</keyword>
<reference evidence="12" key="1">
    <citation type="journal article" date="2014" name="Science">
        <title>The coffee genome provides insight into the convergent evolution of caffeine biosynthesis.</title>
        <authorList>
            <person name="Denoeud F."/>
            <person name="Carretero-Paulet L."/>
            <person name="Dereeper A."/>
            <person name="Droc G."/>
            <person name="Guyot R."/>
            <person name="Pietrella M."/>
            <person name="Zheng C."/>
            <person name="Alberti A."/>
            <person name="Anthony F."/>
            <person name="Aprea G."/>
            <person name="Aury J.M."/>
            <person name="Bento P."/>
            <person name="Bernard M."/>
            <person name="Bocs S."/>
            <person name="Campa C."/>
            <person name="Cenci A."/>
            <person name="Combes M.C."/>
            <person name="Crouzillat D."/>
            <person name="Da Silva C."/>
            <person name="Daddiego L."/>
            <person name="De Bellis F."/>
            <person name="Dussert S."/>
            <person name="Garsmeur O."/>
            <person name="Gayraud T."/>
            <person name="Guignon V."/>
            <person name="Jahn K."/>
            <person name="Jamilloux V."/>
            <person name="Joet T."/>
            <person name="Labadie K."/>
            <person name="Lan T."/>
            <person name="Leclercq J."/>
            <person name="Lepelley M."/>
            <person name="Leroy T."/>
            <person name="Li L.T."/>
            <person name="Librado P."/>
            <person name="Lopez L."/>
            <person name="Munoz A."/>
            <person name="Noel B."/>
            <person name="Pallavicini A."/>
            <person name="Perrotta G."/>
            <person name="Poncet V."/>
            <person name="Pot D."/>
            <person name="Priyono X."/>
            <person name="Rigoreau M."/>
            <person name="Rouard M."/>
            <person name="Rozas J."/>
            <person name="Tranchant-Dubreuil C."/>
            <person name="VanBuren R."/>
            <person name="Zhang Q."/>
            <person name="Andrade A.C."/>
            <person name="Argout X."/>
            <person name="Bertrand B."/>
            <person name="de Kochko A."/>
            <person name="Graziosi G."/>
            <person name="Henry R.J."/>
            <person name="Jayarama X."/>
            <person name="Ming R."/>
            <person name="Nagai C."/>
            <person name="Rounsley S."/>
            <person name="Sankoff D."/>
            <person name="Giuliano G."/>
            <person name="Albert V.A."/>
            <person name="Wincker P."/>
            <person name="Lashermes P."/>
        </authorList>
    </citation>
    <scope>NUCLEOTIDE SEQUENCE [LARGE SCALE GENOMIC DNA]</scope>
    <source>
        <strain evidence="12">cv. DH200-94</strain>
    </source>
</reference>
<dbReference type="PhylomeDB" id="A0A068V7P1"/>
<evidence type="ECO:0000256" key="7">
    <source>
        <dbReference type="ARBA" id="ARBA00047899"/>
    </source>
</evidence>
<keyword evidence="12" id="KW-1185">Reference proteome</keyword>
<dbReference type="GO" id="GO:0004674">
    <property type="term" value="F:protein serine/threonine kinase activity"/>
    <property type="evidence" value="ECO:0007669"/>
    <property type="project" value="UniProtKB-KW"/>
</dbReference>
<dbReference type="OMA" id="DEGLCCE"/>
<dbReference type="EMBL" id="HG739216">
    <property type="protein sequence ID" value="CDP16572.1"/>
    <property type="molecule type" value="Genomic_DNA"/>
</dbReference>
<comment type="catalytic activity">
    <reaction evidence="7">
        <text>L-threonyl-[protein] + ATP = O-phospho-L-threonyl-[protein] + ADP + H(+)</text>
        <dbReference type="Rhea" id="RHEA:46608"/>
        <dbReference type="Rhea" id="RHEA-COMP:11060"/>
        <dbReference type="Rhea" id="RHEA-COMP:11605"/>
        <dbReference type="ChEBI" id="CHEBI:15378"/>
        <dbReference type="ChEBI" id="CHEBI:30013"/>
        <dbReference type="ChEBI" id="CHEBI:30616"/>
        <dbReference type="ChEBI" id="CHEBI:61977"/>
        <dbReference type="ChEBI" id="CHEBI:456216"/>
        <dbReference type="EC" id="2.7.11.1"/>
    </reaction>
</comment>
<keyword evidence="2" id="KW-0723">Serine/threonine-protein kinase</keyword>
<keyword evidence="10" id="KW-0472">Membrane</keyword>
<dbReference type="EC" id="2.7.11.1" evidence="1"/>
<evidence type="ECO:0000256" key="10">
    <source>
        <dbReference type="SAM" id="Phobius"/>
    </source>
</evidence>
<protein>
    <recommendedName>
        <fullName evidence="1">non-specific serine/threonine protein kinase</fullName>
        <ecNumber evidence="1">2.7.11.1</ecNumber>
    </recommendedName>
</protein>
<keyword evidence="10" id="KW-0812">Transmembrane</keyword>
<sequence length="201" mass="22129">MSVVTISRQNEALCGNVPSGRAFVNLTLEEVKGNEALCGNITGLRACESFPLIRKHVKDKRKELVLIIVIPLLGSFILLGAFSGIVILHDQIKKYSRAEDIKVKKGGLFAICAFDGKELYKEILKSTEEFSEIFSIGKGGYGSVYRAQLPSGDVVAVKRLHNMPNTSNWSSLVGTYGYVAPEFAYTMKVNEKCDVYSILLT</sequence>
<keyword evidence="6 9" id="KW-0067">ATP-binding</keyword>
<evidence type="ECO:0000256" key="9">
    <source>
        <dbReference type="PROSITE-ProRule" id="PRU10141"/>
    </source>
</evidence>
<dbReference type="PANTHER" id="PTHR48005">
    <property type="entry name" value="LEUCINE RICH REPEAT KINASE 2"/>
    <property type="match status" value="1"/>
</dbReference>
<evidence type="ECO:0000256" key="6">
    <source>
        <dbReference type="ARBA" id="ARBA00022840"/>
    </source>
</evidence>
<dbReference type="InterPro" id="IPR017441">
    <property type="entry name" value="Protein_kinase_ATP_BS"/>
</dbReference>
<dbReference type="Proteomes" id="UP000295252">
    <property type="component" value="Chromosome V"/>
</dbReference>
<evidence type="ECO:0000256" key="3">
    <source>
        <dbReference type="ARBA" id="ARBA00022679"/>
    </source>
</evidence>
<comment type="catalytic activity">
    <reaction evidence="8">
        <text>L-seryl-[protein] + ATP = O-phospho-L-seryl-[protein] + ADP + H(+)</text>
        <dbReference type="Rhea" id="RHEA:17989"/>
        <dbReference type="Rhea" id="RHEA-COMP:9863"/>
        <dbReference type="Rhea" id="RHEA-COMP:11604"/>
        <dbReference type="ChEBI" id="CHEBI:15378"/>
        <dbReference type="ChEBI" id="CHEBI:29999"/>
        <dbReference type="ChEBI" id="CHEBI:30616"/>
        <dbReference type="ChEBI" id="CHEBI:83421"/>
        <dbReference type="ChEBI" id="CHEBI:456216"/>
        <dbReference type="EC" id="2.7.11.1"/>
    </reaction>
</comment>